<keyword evidence="1" id="KW-0472">Membrane</keyword>
<dbReference type="EMBL" id="GEDG01024932">
    <property type="protein sequence ID" value="JAP15605.1"/>
    <property type="molecule type" value="Transcribed_RNA"/>
</dbReference>
<organism evidence="2">
    <name type="scientific">Solanum chacoense</name>
    <name type="common">Chaco potato</name>
    <dbReference type="NCBI Taxonomy" id="4108"/>
    <lineage>
        <taxon>Eukaryota</taxon>
        <taxon>Viridiplantae</taxon>
        <taxon>Streptophyta</taxon>
        <taxon>Embryophyta</taxon>
        <taxon>Tracheophyta</taxon>
        <taxon>Spermatophyta</taxon>
        <taxon>Magnoliopsida</taxon>
        <taxon>eudicotyledons</taxon>
        <taxon>Gunneridae</taxon>
        <taxon>Pentapetalae</taxon>
        <taxon>asterids</taxon>
        <taxon>lamiids</taxon>
        <taxon>Solanales</taxon>
        <taxon>Solanaceae</taxon>
        <taxon>Solanoideae</taxon>
        <taxon>Solaneae</taxon>
        <taxon>Solanum</taxon>
    </lineage>
</organism>
<accession>A0A0V0H5H1</accession>
<feature type="transmembrane region" description="Helical" evidence="1">
    <location>
        <begin position="28"/>
        <end position="49"/>
    </location>
</feature>
<proteinExistence type="predicted"/>
<keyword evidence="1" id="KW-0812">Transmembrane</keyword>
<reference evidence="2" key="1">
    <citation type="submission" date="2015-12" db="EMBL/GenBank/DDBJ databases">
        <title>Gene expression during late stages of embryo sac development: a critical building block for successful pollen-pistil interactions.</title>
        <authorList>
            <person name="Liu Y."/>
            <person name="Joly V."/>
            <person name="Sabar M."/>
            <person name="Matton D.P."/>
        </authorList>
    </citation>
    <scope>NUCLEOTIDE SEQUENCE</scope>
</reference>
<keyword evidence="1" id="KW-1133">Transmembrane helix</keyword>
<evidence type="ECO:0000313" key="2">
    <source>
        <dbReference type="EMBL" id="JAP15605.1"/>
    </source>
</evidence>
<evidence type="ECO:0000256" key="1">
    <source>
        <dbReference type="SAM" id="Phobius"/>
    </source>
</evidence>
<dbReference type="AlphaFoldDB" id="A0A0V0H5H1"/>
<protein>
    <submittedName>
        <fullName evidence="2">Putative ovule protein</fullName>
    </submittedName>
</protein>
<sequence length="90" mass="10887">MRIHPITHTCLKVVPYLHLFHFSFFFQWYKVFSSILTFSLFLSFYVFFLKCNNKIWVKRYPIKSKSSAQILKKKKGKISIGSLIFWLRMS</sequence>
<name>A0A0V0H5H1_SOLCH</name>